<dbReference type="InterPro" id="IPR001466">
    <property type="entry name" value="Beta-lactam-related"/>
</dbReference>
<dbReference type="PROSITE" id="PS50293">
    <property type="entry name" value="TPR_REGION"/>
    <property type="match status" value="1"/>
</dbReference>
<dbReference type="InterPro" id="IPR013105">
    <property type="entry name" value="TPR_2"/>
</dbReference>
<name>A0ABV0B690_9SPHN</name>
<evidence type="ECO:0000256" key="3">
    <source>
        <dbReference type="PROSITE-ProRule" id="PRU00339"/>
    </source>
</evidence>
<organism evidence="5 6">
    <name type="scientific">Sphingomonas rustica</name>
    <dbReference type="NCBI Taxonomy" id="3103142"/>
    <lineage>
        <taxon>Bacteria</taxon>
        <taxon>Pseudomonadati</taxon>
        <taxon>Pseudomonadota</taxon>
        <taxon>Alphaproteobacteria</taxon>
        <taxon>Sphingomonadales</taxon>
        <taxon>Sphingomonadaceae</taxon>
        <taxon>Sphingomonas</taxon>
    </lineage>
</organism>
<evidence type="ECO:0000256" key="2">
    <source>
        <dbReference type="ARBA" id="ARBA00022803"/>
    </source>
</evidence>
<dbReference type="Proteomes" id="UP001427805">
    <property type="component" value="Unassembled WGS sequence"/>
</dbReference>
<dbReference type="InterPro" id="IPR050789">
    <property type="entry name" value="Diverse_Enzym_Activities"/>
</dbReference>
<dbReference type="Gene3D" id="3.40.710.10">
    <property type="entry name" value="DD-peptidase/beta-lactamase superfamily"/>
    <property type="match status" value="1"/>
</dbReference>
<dbReference type="PANTHER" id="PTHR43283">
    <property type="entry name" value="BETA-LACTAMASE-RELATED"/>
    <property type="match status" value="1"/>
</dbReference>
<dbReference type="InterPro" id="IPR012338">
    <property type="entry name" value="Beta-lactam/transpept-like"/>
</dbReference>
<keyword evidence="1" id="KW-0677">Repeat</keyword>
<protein>
    <submittedName>
        <fullName evidence="5">Serine hydrolase</fullName>
    </submittedName>
</protein>
<comment type="caution">
    <text evidence="5">The sequence shown here is derived from an EMBL/GenBank/DDBJ whole genome shotgun (WGS) entry which is preliminary data.</text>
</comment>
<dbReference type="Pfam" id="PF00144">
    <property type="entry name" value="Beta-lactamase"/>
    <property type="match status" value="1"/>
</dbReference>
<dbReference type="Gene3D" id="1.25.40.10">
    <property type="entry name" value="Tetratricopeptide repeat domain"/>
    <property type="match status" value="1"/>
</dbReference>
<dbReference type="SUPFAM" id="SSF56601">
    <property type="entry name" value="beta-lactamase/transpeptidase-like"/>
    <property type="match status" value="1"/>
</dbReference>
<feature type="domain" description="Beta-lactamase-related" evidence="4">
    <location>
        <begin position="49"/>
        <end position="362"/>
    </location>
</feature>
<feature type="repeat" description="TPR" evidence="3">
    <location>
        <begin position="439"/>
        <end position="472"/>
    </location>
</feature>
<keyword evidence="2 3" id="KW-0802">TPR repeat</keyword>
<dbReference type="InterPro" id="IPR011990">
    <property type="entry name" value="TPR-like_helical_dom_sf"/>
</dbReference>
<reference evidence="5 6" key="1">
    <citation type="submission" date="2024-05" db="EMBL/GenBank/DDBJ databases">
        <title>Sphingomonas sp. HF-S3 16S ribosomal RNA gene Genome sequencing and assembly.</title>
        <authorList>
            <person name="Lee H."/>
        </authorList>
    </citation>
    <scope>NUCLEOTIDE SEQUENCE [LARGE SCALE GENOMIC DNA]</scope>
    <source>
        <strain evidence="5 6">HF-S3</strain>
    </source>
</reference>
<evidence type="ECO:0000313" key="6">
    <source>
        <dbReference type="Proteomes" id="UP001427805"/>
    </source>
</evidence>
<gene>
    <name evidence="5" type="ORF">TPR58_02640</name>
</gene>
<evidence type="ECO:0000313" key="5">
    <source>
        <dbReference type="EMBL" id="MEN3746051.1"/>
    </source>
</evidence>
<dbReference type="Pfam" id="PF07719">
    <property type="entry name" value="TPR_2"/>
    <property type="match status" value="1"/>
</dbReference>
<evidence type="ECO:0000259" key="4">
    <source>
        <dbReference type="Pfam" id="PF00144"/>
    </source>
</evidence>
<accession>A0ABV0B690</accession>
<keyword evidence="5" id="KW-0378">Hydrolase</keyword>
<dbReference type="PANTHER" id="PTHR43283:SF18">
    <property type="match status" value="1"/>
</dbReference>
<dbReference type="GO" id="GO:0016787">
    <property type="term" value="F:hydrolase activity"/>
    <property type="evidence" value="ECO:0007669"/>
    <property type="project" value="UniProtKB-KW"/>
</dbReference>
<dbReference type="InterPro" id="IPR019734">
    <property type="entry name" value="TPR_rpt"/>
</dbReference>
<dbReference type="SMART" id="SM00028">
    <property type="entry name" value="TPR"/>
    <property type="match status" value="1"/>
</dbReference>
<keyword evidence="6" id="KW-1185">Reference proteome</keyword>
<dbReference type="RefSeq" id="WP_346245041.1">
    <property type="nucleotide sequence ID" value="NZ_JBDIZK010000001.1"/>
</dbReference>
<dbReference type="SUPFAM" id="SSF48452">
    <property type="entry name" value="TPR-like"/>
    <property type="match status" value="1"/>
</dbReference>
<dbReference type="EMBL" id="JBDIZK010000001">
    <property type="protein sequence ID" value="MEN3746051.1"/>
    <property type="molecule type" value="Genomic_DNA"/>
</dbReference>
<evidence type="ECO:0000256" key="1">
    <source>
        <dbReference type="ARBA" id="ARBA00022737"/>
    </source>
</evidence>
<sequence length="489" mass="53183">MSDLRDIDRRGVLGLGLSGLASTIGWAQTARAVAIPLGIDDLLDSAALAYGTVGHSVVVLRRGQLVYSRHSGLSDRETGAPITDRSAYPLFSISKLFVIAELLKAHSAGRIDLDKPLGAIRAGLPSAWAGITLAQALAHVSGLPDYIPDHVEPTQDEALAAIAALPLRFTPGTRNDYNQTNFLFARMALEQATGKPLKALVERQFQSIGMSRTGYHVEGQPSLADLVSSYRPAPGRVRPPLPYVSPSWPAYTFGSRGVFTTVPDLVRWSQALIAGRVVPLDALLASWAPFSMPSGTAAWHTHGWEYYRHDDVTIVGHGGDVRLVWRHFFRTMDPDDSATVIYLDNGGRTTFDRHRLATLVADRVMPGAARQGEEQEEVLSQGLASDRWEQAVAAVAATMPPEQLEATVNRVGYDAMNILDADAALPAFRWNVDRFPRSSNAYDSLGEAYRAAGQLGRAKESYQRALALDPSSERLKAILYELGQSSSDR</sequence>
<proteinExistence type="predicted"/>
<dbReference type="PROSITE" id="PS50005">
    <property type="entry name" value="TPR"/>
    <property type="match status" value="1"/>
</dbReference>